<dbReference type="EMBL" id="JACHOV010000003">
    <property type="protein sequence ID" value="MBB4640573.1"/>
    <property type="molecule type" value="Genomic_DNA"/>
</dbReference>
<protein>
    <submittedName>
        <fullName evidence="1">Uncharacterized protein</fullName>
    </submittedName>
</protein>
<proteinExistence type="predicted"/>
<accession>A0A840HRQ1</accession>
<name>A0A840HRQ1_9SPHN</name>
<dbReference type="AlphaFoldDB" id="A0A840HRQ1"/>
<gene>
    <name evidence="1" type="ORF">HNQ99_000866</name>
</gene>
<dbReference type="RefSeq" id="WP_184474432.1">
    <property type="nucleotide sequence ID" value="NZ_JACHOV010000003.1"/>
</dbReference>
<dbReference type="Proteomes" id="UP000575068">
    <property type="component" value="Unassembled WGS sequence"/>
</dbReference>
<evidence type="ECO:0000313" key="2">
    <source>
        <dbReference type="Proteomes" id="UP000575068"/>
    </source>
</evidence>
<evidence type="ECO:0000313" key="1">
    <source>
        <dbReference type="EMBL" id="MBB4640573.1"/>
    </source>
</evidence>
<organism evidence="1 2">
    <name type="scientific">Rhizorhapis suberifaciens</name>
    <name type="common">corky root of lettuce</name>
    <dbReference type="NCBI Taxonomy" id="13656"/>
    <lineage>
        <taxon>Bacteria</taxon>
        <taxon>Pseudomonadati</taxon>
        <taxon>Pseudomonadota</taxon>
        <taxon>Alphaproteobacteria</taxon>
        <taxon>Sphingomonadales</taxon>
        <taxon>Sphingomonadaceae</taxon>
        <taxon>Rhizorhapis</taxon>
    </lineage>
</organism>
<sequence>MPAWISDGSEPEILAPDDSRFGRVVDFVDRMTRDQGLSARFRIQGGEVIISG</sequence>
<keyword evidence="2" id="KW-1185">Reference proteome</keyword>
<comment type="caution">
    <text evidence="1">The sequence shown here is derived from an EMBL/GenBank/DDBJ whole genome shotgun (WGS) entry which is preliminary data.</text>
</comment>
<reference evidence="1 2" key="1">
    <citation type="submission" date="2020-08" db="EMBL/GenBank/DDBJ databases">
        <title>Genomic Encyclopedia of Type Strains, Phase IV (KMG-IV): sequencing the most valuable type-strain genomes for metagenomic binning, comparative biology and taxonomic classification.</title>
        <authorList>
            <person name="Goeker M."/>
        </authorList>
    </citation>
    <scope>NUCLEOTIDE SEQUENCE [LARGE SCALE GENOMIC DNA]</scope>
    <source>
        <strain evidence="1 2">DSM 7465</strain>
    </source>
</reference>